<feature type="disulfide bond" evidence="5">
    <location>
        <begin position="128"/>
        <end position="171"/>
    </location>
</feature>
<evidence type="ECO:0000313" key="8">
    <source>
        <dbReference type="Proteomes" id="UP000886998"/>
    </source>
</evidence>
<feature type="domain" description="Sushi" evidence="6">
    <location>
        <begin position="736"/>
        <end position="795"/>
    </location>
</feature>
<keyword evidence="4" id="KW-0325">Glycoprotein</keyword>
<evidence type="ECO:0000256" key="5">
    <source>
        <dbReference type="PROSITE-ProRule" id="PRU00302"/>
    </source>
</evidence>
<evidence type="ECO:0000259" key="6">
    <source>
        <dbReference type="PROSITE" id="PS50923"/>
    </source>
</evidence>
<name>A0A8X6YNW5_9ARAC</name>
<dbReference type="InterPro" id="IPR035976">
    <property type="entry name" value="Sushi/SCR/CCP_sf"/>
</dbReference>
<dbReference type="CDD" id="cd00033">
    <property type="entry name" value="CCP"/>
    <property type="match status" value="4"/>
</dbReference>
<evidence type="ECO:0000256" key="2">
    <source>
        <dbReference type="ARBA" id="ARBA00022737"/>
    </source>
</evidence>
<keyword evidence="2" id="KW-0677">Repeat</keyword>
<feature type="disulfide bond" evidence="5">
    <location>
        <begin position="738"/>
        <end position="781"/>
    </location>
</feature>
<dbReference type="Proteomes" id="UP000886998">
    <property type="component" value="Unassembled WGS sequence"/>
</dbReference>
<gene>
    <name evidence="7" type="primary">Svep1_18</name>
    <name evidence="7" type="ORF">TNIN_440391</name>
</gene>
<dbReference type="PANTHER" id="PTHR19325:SF560">
    <property type="entry name" value="SUSHI, VON WILLEBRAND FACTOR TYPE A, EGF AND PENTRAXIN DOMAIN-CONTAINING PROTEIN 1"/>
    <property type="match status" value="1"/>
</dbReference>
<keyword evidence="8" id="KW-1185">Reference proteome</keyword>
<feature type="domain" description="Sushi" evidence="6">
    <location>
        <begin position="368"/>
        <end position="426"/>
    </location>
</feature>
<reference evidence="7" key="1">
    <citation type="submission" date="2020-08" db="EMBL/GenBank/DDBJ databases">
        <title>Multicomponent nature underlies the extraordinary mechanical properties of spider dragline silk.</title>
        <authorList>
            <person name="Kono N."/>
            <person name="Nakamura H."/>
            <person name="Mori M."/>
            <person name="Yoshida Y."/>
            <person name="Ohtoshi R."/>
            <person name="Malay A.D."/>
            <person name="Moran D.A.P."/>
            <person name="Tomita M."/>
            <person name="Numata K."/>
            <person name="Arakawa K."/>
        </authorList>
    </citation>
    <scope>NUCLEOTIDE SEQUENCE</scope>
</reference>
<evidence type="ECO:0000256" key="3">
    <source>
        <dbReference type="ARBA" id="ARBA00023157"/>
    </source>
</evidence>
<accession>A0A8X6YNW5</accession>
<dbReference type="SUPFAM" id="SSF57535">
    <property type="entry name" value="Complement control module/SCR domain"/>
    <property type="match status" value="11"/>
</dbReference>
<feature type="domain" description="Sushi" evidence="6">
    <location>
        <begin position="67"/>
        <end position="125"/>
    </location>
</feature>
<dbReference type="PANTHER" id="PTHR19325">
    <property type="entry name" value="COMPLEMENT COMPONENT-RELATED SUSHI DOMAIN-CONTAINING"/>
    <property type="match status" value="1"/>
</dbReference>
<feature type="disulfide bond" evidence="5">
    <location>
        <begin position="429"/>
        <end position="472"/>
    </location>
</feature>
<comment type="caution">
    <text evidence="7">The sequence shown here is derived from an EMBL/GenBank/DDBJ whole genome shotgun (WGS) entry which is preliminary data.</text>
</comment>
<keyword evidence="1 5" id="KW-0768">Sushi</keyword>
<dbReference type="SMART" id="SM00032">
    <property type="entry name" value="CCP"/>
    <property type="match status" value="16"/>
</dbReference>
<dbReference type="Pfam" id="PF00084">
    <property type="entry name" value="Sushi"/>
    <property type="match status" value="10"/>
</dbReference>
<feature type="domain" description="Sushi" evidence="6">
    <location>
        <begin position="557"/>
        <end position="617"/>
    </location>
</feature>
<dbReference type="EMBL" id="BMAV01020692">
    <property type="protein sequence ID" value="GFY74341.1"/>
    <property type="molecule type" value="Genomic_DNA"/>
</dbReference>
<proteinExistence type="predicted"/>
<dbReference type="InterPro" id="IPR050350">
    <property type="entry name" value="Compl-Cell_Adhes-Reg"/>
</dbReference>
<evidence type="ECO:0000256" key="1">
    <source>
        <dbReference type="ARBA" id="ARBA00022659"/>
    </source>
</evidence>
<feature type="domain" description="Sushi" evidence="6">
    <location>
        <begin position="675"/>
        <end position="733"/>
    </location>
</feature>
<feature type="domain" description="Sushi" evidence="6">
    <location>
        <begin position="427"/>
        <end position="486"/>
    </location>
</feature>
<dbReference type="Gene3D" id="2.10.70.10">
    <property type="entry name" value="Complement Module, domain 1"/>
    <property type="match status" value="10"/>
</dbReference>
<dbReference type="AlphaFoldDB" id="A0A8X6YNW5"/>
<dbReference type="OrthoDB" id="6437237at2759"/>
<sequence length="1009" mass="112151">MPKCIPKICQPPNIPEYLEIKGNCSFKKIGEHCEVICKHGGKVIGISNGKNKLKCLENLKWSSPPDCTCANPNVFDPIQLKTKCDSIPKMGKCFLRCIRGYDIAGIDYATCQNNGKWGAFPTCRKISCPEPALSNSVLKVNGECRGKLYQDACFVTCREGGQLIGEAKIKCEYTGVWSSLPQCTCPIPNSSSGLVMKNCNAKRPDEQCFVQCKNHLKLIGDAFFLEGGQLIGEAKIKCEYTGVWSSLPQCTCPVPNSSSGLVMKNCNAKRPDEHCFVQCKNHLNLIGDAFFLCQKNTKWSIMAKCIPKICPPPNMPEYLEIKGNCSFKKIGENCEVSCKHGGNVFGTSNGEIRFSCLESLKWSSPPDCACAKPNVSEPVKVLTECDFITRMEKCFLQCNSGYSFTGPYYAVCQNNGKWGAFPTCQKISCPEPALSGSILKVNGECRGKLYQDACFVTCREGGKLIGDAKINCEFTGLWSSLPNCTCPIVNAPNGILLRNCYGKRPDENCNMQCTNHMKVFGDDLLLCQKNTKWSIMVKCIPKICLPPNIPDYLEVKENCSFKKIGESCKVSCKHGGNIIGTKERCFIECKIGYTYHGPAYLVCQYNSVWNPLPSCLKISCPSPILLSSAIRILGECNGKSVEDECQISCAQGGQLLGQPFIKCLDTLQWSPFPICSCPFPDFPAHLKSTNNCFSINPGEKCDLECEKNLELVGTKSISCGNDSMWSEMPNCVNAKMYCPEPVVEYVFLKLEEKCSKKSVGEACKLGCKENSQIKGNDSIECLKNLEWSTLPECACPLPNVPDEFENLNNCSFKTVNEKCKIKCKSRNYTEILTCSENRKWTPLPYCPSDTCDVPLLPVYLSGKCGPKKVGERCMLDCRSRGNIVGYNYIQCLEGKIWSILPDCTCPVPSLDTNYDPNHNCHMKKAFDVCSIKCALTRSKFINITCQDNRMWSVPGKCSRPRLRSRGPIIRKATINIPAFALEAIKPEAKQSFLKNYEHFKQSRKRPPRP</sequence>
<organism evidence="7 8">
    <name type="scientific">Trichonephila inaurata madagascariensis</name>
    <dbReference type="NCBI Taxonomy" id="2747483"/>
    <lineage>
        <taxon>Eukaryota</taxon>
        <taxon>Metazoa</taxon>
        <taxon>Ecdysozoa</taxon>
        <taxon>Arthropoda</taxon>
        <taxon>Chelicerata</taxon>
        <taxon>Arachnida</taxon>
        <taxon>Araneae</taxon>
        <taxon>Araneomorphae</taxon>
        <taxon>Entelegynae</taxon>
        <taxon>Araneoidea</taxon>
        <taxon>Nephilidae</taxon>
        <taxon>Trichonephila</taxon>
        <taxon>Trichonephila inaurata</taxon>
    </lineage>
</organism>
<feature type="domain" description="Sushi" evidence="6">
    <location>
        <begin position="126"/>
        <end position="185"/>
    </location>
</feature>
<evidence type="ECO:0000313" key="7">
    <source>
        <dbReference type="EMBL" id="GFY74341.1"/>
    </source>
</evidence>
<keyword evidence="3 5" id="KW-1015">Disulfide bond</keyword>
<dbReference type="PROSITE" id="PS50923">
    <property type="entry name" value="SUSHI"/>
    <property type="match status" value="7"/>
</dbReference>
<comment type="caution">
    <text evidence="5">Lacks conserved residue(s) required for the propagation of feature annotation.</text>
</comment>
<dbReference type="InterPro" id="IPR000436">
    <property type="entry name" value="Sushi_SCR_CCP_dom"/>
</dbReference>
<evidence type="ECO:0000256" key="4">
    <source>
        <dbReference type="ARBA" id="ARBA00023180"/>
    </source>
</evidence>
<protein>
    <submittedName>
        <fullName evidence="7">Sushi, von Willebrand factor type A, EGF and pentraxin domain-containing protein 1</fullName>
    </submittedName>
</protein>